<dbReference type="EC" id="4.2.1.47" evidence="2"/>
<dbReference type="InterPro" id="IPR016040">
    <property type="entry name" value="NAD(P)-bd_dom"/>
</dbReference>
<dbReference type="SUPFAM" id="SSF51735">
    <property type="entry name" value="NAD(P)-binding Rossmann-fold domains"/>
    <property type="match status" value="1"/>
</dbReference>
<dbReference type="Gene3D" id="3.90.25.10">
    <property type="entry name" value="UDP-galactose 4-epimerase, domain 1"/>
    <property type="match status" value="1"/>
</dbReference>
<protein>
    <submittedName>
        <fullName evidence="2">GDP-mannose 4,6-dehydratase</fullName>
        <ecNumber evidence="2">4.2.1.47</ecNumber>
    </submittedName>
</protein>
<comment type="caution">
    <text evidence="2">The sequence shown here is derived from an EMBL/GenBank/DDBJ whole genome shotgun (WGS) entry which is preliminary data.</text>
</comment>
<keyword evidence="3" id="KW-1185">Reference proteome</keyword>
<dbReference type="Proteomes" id="UP001621714">
    <property type="component" value="Unassembled WGS sequence"/>
</dbReference>
<dbReference type="Pfam" id="PF16363">
    <property type="entry name" value="GDP_Man_Dehyd"/>
    <property type="match status" value="1"/>
</dbReference>
<accession>A0ABW8PUW9</accession>
<evidence type="ECO:0000313" key="3">
    <source>
        <dbReference type="Proteomes" id="UP001621714"/>
    </source>
</evidence>
<dbReference type="EMBL" id="JBANFI010000002">
    <property type="protein sequence ID" value="MFK7160080.1"/>
    <property type="molecule type" value="Genomic_DNA"/>
</dbReference>
<keyword evidence="2" id="KW-0456">Lyase</keyword>
<dbReference type="GO" id="GO:0008446">
    <property type="term" value="F:GDP-mannose 4,6-dehydratase activity"/>
    <property type="evidence" value="ECO:0007669"/>
    <property type="project" value="UniProtKB-EC"/>
</dbReference>
<dbReference type="InterPro" id="IPR036291">
    <property type="entry name" value="NAD(P)-bd_dom_sf"/>
</dbReference>
<dbReference type="PANTHER" id="PTHR43000">
    <property type="entry name" value="DTDP-D-GLUCOSE 4,6-DEHYDRATASE-RELATED"/>
    <property type="match status" value="1"/>
</dbReference>
<reference evidence="2 3" key="1">
    <citation type="submission" date="2024-02" db="EMBL/GenBank/DDBJ databases">
        <title>Marinospirillum sp. MEB 164 isolated from Lonar lake sediment.</title>
        <authorList>
            <person name="Joshi A."/>
            <person name="Thite S."/>
        </authorList>
    </citation>
    <scope>NUCLEOTIDE SEQUENCE [LARGE SCALE GENOMIC DNA]</scope>
    <source>
        <strain evidence="2 3">MEB164</strain>
    </source>
</reference>
<organism evidence="2 3">
    <name type="scientific">Marinospirillum alkalitolerans</name>
    <dbReference type="NCBI Taxonomy" id="3123374"/>
    <lineage>
        <taxon>Bacteria</taxon>
        <taxon>Pseudomonadati</taxon>
        <taxon>Pseudomonadota</taxon>
        <taxon>Gammaproteobacteria</taxon>
        <taxon>Oceanospirillales</taxon>
        <taxon>Oceanospirillaceae</taxon>
        <taxon>Marinospirillum</taxon>
    </lineage>
</organism>
<proteinExistence type="predicted"/>
<evidence type="ECO:0000313" key="2">
    <source>
        <dbReference type="EMBL" id="MFK7160080.1"/>
    </source>
</evidence>
<dbReference type="RefSeq" id="WP_405337215.1">
    <property type="nucleotide sequence ID" value="NZ_JBANFI010000002.1"/>
</dbReference>
<dbReference type="Gene3D" id="3.40.50.720">
    <property type="entry name" value="NAD(P)-binding Rossmann-like Domain"/>
    <property type="match status" value="1"/>
</dbReference>
<evidence type="ECO:0000259" key="1">
    <source>
        <dbReference type="Pfam" id="PF16363"/>
    </source>
</evidence>
<gene>
    <name evidence="2" type="ORF">V6U78_03405</name>
</gene>
<feature type="domain" description="NAD(P)-binding" evidence="1">
    <location>
        <begin position="32"/>
        <end position="335"/>
    </location>
</feature>
<name>A0ABW8PUW9_9GAMM</name>
<sequence length="345" mass="37811">METQNQPSGNDRRNARGRFKALTKMSSASRILVTGGQGFVGRALVPKLQQAWPLAEIMITSRSRSSKQAQGAVRVATLDIRDTQATKLLVQRYQPEMVVHLAAQANVGLSFQQPELTWQTNLHGSLNLFAALEQHTPQATLLVISSSDIYGASFASQQALDENALLQPQNPYAASKAAMDLAAGALARTSQLKVLRARAFNHTGPGQDEGYVLPAFAAQIARIEAQQEDILKVGNLDAERDFLHVDDVAEAYVQLLMHAQHLNSGEIFNICSGQAHSVQSLLDQLLSLATQKIQPAADPARMRPSDLHRVQGCATKLKEATGWHPSKSISQTLEDLLNYWRQHIQ</sequence>